<evidence type="ECO:0000259" key="1">
    <source>
        <dbReference type="PROSITE" id="PS50404"/>
    </source>
</evidence>
<dbReference type="SUPFAM" id="SSF52833">
    <property type="entry name" value="Thioredoxin-like"/>
    <property type="match status" value="1"/>
</dbReference>
<sequence length="261" mass="29590">MTFNTNITLHDLPTNLPHKQPISPFTSLVRYVLNYKQLSYTTEWRLWSDLQATAKSLGVEPTGVLADGSPRYTVPFIIDRTGDGYAVIVSDSVKIIEYLEKTYPDPERPIIGPSPAVQHLARMPIDRFFNSFVVQLVLPAVYDLVLEEDKIAFFNRVSSYFKDLPQDRPEKGFQGVAIMEGSVEFIKLIEEGEENLRGIAASLGSQQLFGGDRPVFVDFVLLAYLNCIRRTRPDVWKYFAKVDEGRFQKAVDSGEEFGKLL</sequence>
<dbReference type="EMBL" id="ML178852">
    <property type="protein sequence ID" value="TFK96963.1"/>
    <property type="molecule type" value="Genomic_DNA"/>
</dbReference>
<dbReference type="OrthoDB" id="4951845at2759"/>
<dbReference type="InterPro" id="IPR054416">
    <property type="entry name" value="GST_UstS-like_C"/>
</dbReference>
<keyword evidence="3" id="KW-1185">Reference proteome</keyword>
<name>A0A5C3QF64_9AGAR</name>
<accession>A0A5C3QF64</accession>
<dbReference type="Proteomes" id="UP000305067">
    <property type="component" value="Unassembled WGS sequence"/>
</dbReference>
<dbReference type="Pfam" id="PF13417">
    <property type="entry name" value="GST_N_3"/>
    <property type="match status" value="1"/>
</dbReference>
<dbReference type="AlphaFoldDB" id="A0A5C3QF64"/>
<organism evidence="2 3">
    <name type="scientific">Pterulicium gracile</name>
    <dbReference type="NCBI Taxonomy" id="1884261"/>
    <lineage>
        <taxon>Eukaryota</taxon>
        <taxon>Fungi</taxon>
        <taxon>Dikarya</taxon>
        <taxon>Basidiomycota</taxon>
        <taxon>Agaricomycotina</taxon>
        <taxon>Agaricomycetes</taxon>
        <taxon>Agaricomycetidae</taxon>
        <taxon>Agaricales</taxon>
        <taxon>Pleurotineae</taxon>
        <taxon>Pterulaceae</taxon>
        <taxon>Pterulicium</taxon>
    </lineage>
</organism>
<dbReference type="STRING" id="1884261.A0A5C3QF64"/>
<dbReference type="Gene3D" id="3.40.30.10">
    <property type="entry name" value="Glutaredoxin"/>
    <property type="match status" value="1"/>
</dbReference>
<evidence type="ECO:0000313" key="2">
    <source>
        <dbReference type="EMBL" id="TFK96963.1"/>
    </source>
</evidence>
<evidence type="ECO:0000313" key="3">
    <source>
        <dbReference type="Proteomes" id="UP000305067"/>
    </source>
</evidence>
<protein>
    <recommendedName>
        <fullName evidence="1">GST N-terminal domain-containing protein</fullName>
    </recommendedName>
</protein>
<feature type="domain" description="GST N-terminal" evidence="1">
    <location>
        <begin position="13"/>
        <end position="107"/>
    </location>
</feature>
<gene>
    <name evidence="2" type="ORF">BDV98DRAFT_535864</name>
</gene>
<dbReference type="InterPro" id="IPR004045">
    <property type="entry name" value="Glutathione_S-Trfase_N"/>
</dbReference>
<dbReference type="Gene3D" id="1.20.1050.10">
    <property type="match status" value="1"/>
</dbReference>
<proteinExistence type="predicted"/>
<dbReference type="Pfam" id="PF22041">
    <property type="entry name" value="GST_C_7"/>
    <property type="match status" value="1"/>
</dbReference>
<dbReference type="InterPro" id="IPR036249">
    <property type="entry name" value="Thioredoxin-like_sf"/>
</dbReference>
<dbReference type="PROSITE" id="PS50404">
    <property type="entry name" value="GST_NTER"/>
    <property type="match status" value="1"/>
</dbReference>
<reference evidence="2 3" key="1">
    <citation type="journal article" date="2019" name="Nat. Ecol. Evol.">
        <title>Megaphylogeny resolves global patterns of mushroom evolution.</title>
        <authorList>
            <person name="Varga T."/>
            <person name="Krizsan K."/>
            <person name="Foldi C."/>
            <person name="Dima B."/>
            <person name="Sanchez-Garcia M."/>
            <person name="Sanchez-Ramirez S."/>
            <person name="Szollosi G.J."/>
            <person name="Szarkandi J.G."/>
            <person name="Papp V."/>
            <person name="Albert L."/>
            <person name="Andreopoulos W."/>
            <person name="Angelini C."/>
            <person name="Antonin V."/>
            <person name="Barry K.W."/>
            <person name="Bougher N.L."/>
            <person name="Buchanan P."/>
            <person name="Buyck B."/>
            <person name="Bense V."/>
            <person name="Catcheside P."/>
            <person name="Chovatia M."/>
            <person name="Cooper J."/>
            <person name="Damon W."/>
            <person name="Desjardin D."/>
            <person name="Finy P."/>
            <person name="Geml J."/>
            <person name="Haridas S."/>
            <person name="Hughes K."/>
            <person name="Justo A."/>
            <person name="Karasinski D."/>
            <person name="Kautmanova I."/>
            <person name="Kiss B."/>
            <person name="Kocsube S."/>
            <person name="Kotiranta H."/>
            <person name="LaButti K.M."/>
            <person name="Lechner B.E."/>
            <person name="Liimatainen K."/>
            <person name="Lipzen A."/>
            <person name="Lukacs Z."/>
            <person name="Mihaltcheva S."/>
            <person name="Morgado L.N."/>
            <person name="Niskanen T."/>
            <person name="Noordeloos M.E."/>
            <person name="Ohm R.A."/>
            <person name="Ortiz-Santana B."/>
            <person name="Ovrebo C."/>
            <person name="Racz N."/>
            <person name="Riley R."/>
            <person name="Savchenko A."/>
            <person name="Shiryaev A."/>
            <person name="Soop K."/>
            <person name="Spirin V."/>
            <person name="Szebenyi C."/>
            <person name="Tomsovsky M."/>
            <person name="Tulloss R.E."/>
            <person name="Uehling J."/>
            <person name="Grigoriev I.V."/>
            <person name="Vagvolgyi C."/>
            <person name="Papp T."/>
            <person name="Martin F.M."/>
            <person name="Miettinen O."/>
            <person name="Hibbett D.S."/>
            <person name="Nagy L.G."/>
        </authorList>
    </citation>
    <scope>NUCLEOTIDE SEQUENCE [LARGE SCALE GENOMIC DNA]</scope>
    <source>
        <strain evidence="2 3">CBS 309.79</strain>
    </source>
</reference>